<name>A0A4C1SDI3_EUMVA</name>
<dbReference type="EMBL" id="BGZK01006696">
    <property type="protein sequence ID" value="GBP00219.1"/>
    <property type="molecule type" value="Genomic_DNA"/>
</dbReference>
<keyword evidence="3" id="KW-1185">Reference proteome</keyword>
<feature type="signal peptide" evidence="1">
    <location>
        <begin position="1"/>
        <end position="26"/>
    </location>
</feature>
<dbReference type="AlphaFoldDB" id="A0A4C1SDI3"/>
<comment type="caution">
    <text evidence="2">The sequence shown here is derived from an EMBL/GenBank/DDBJ whole genome shotgun (WGS) entry which is preliminary data.</text>
</comment>
<evidence type="ECO:0000256" key="1">
    <source>
        <dbReference type="SAM" id="SignalP"/>
    </source>
</evidence>
<accession>A0A4C1SDI3</accession>
<protein>
    <submittedName>
        <fullName evidence="2">Uncharacterized protein</fullName>
    </submittedName>
</protein>
<evidence type="ECO:0000313" key="3">
    <source>
        <dbReference type="Proteomes" id="UP000299102"/>
    </source>
</evidence>
<organism evidence="2 3">
    <name type="scientific">Eumeta variegata</name>
    <name type="common">Bagworm moth</name>
    <name type="synonym">Eumeta japonica</name>
    <dbReference type="NCBI Taxonomy" id="151549"/>
    <lineage>
        <taxon>Eukaryota</taxon>
        <taxon>Metazoa</taxon>
        <taxon>Ecdysozoa</taxon>
        <taxon>Arthropoda</taxon>
        <taxon>Hexapoda</taxon>
        <taxon>Insecta</taxon>
        <taxon>Pterygota</taxon>
        <taxon>Neoptera</taxon>
        <taxon>Endopterygota</taxon>
        <taxon>Lepidoptera</taxon>
        <taxon>Glossata</taxon>
        <taxon>Ditrysia</taxon>
        <taxon>Tineoidea</taxon>
        <taxon>Psychidae</taxon>
        <taxon>Oiketicinae</taxon>
        <taxon>Eumeta</taxon>
    </lineage>
</organism>
<sequence length="79" mass="8491">MLKYGFSTLALKLLASSLFALEPSRGLTFQQVARSRQAFSPSEDLVCHYQTEALLGLYTPIAEGQGVATCQDQPIPGGT</sequence>
<reference evidence="2 3" key="1">
    <citation type="journal article" date="2019" name="Commun. Biol.">
        <title>The bagworm genome reveals a unique fibroin gene that provides high tensile strength.</title>
        <authorList>
            <person name="Kono N."/>
            <person name="Nakamura H."/>
            <person name="Ohtoshi R."/>
            <person name="Tomita M."/>
            <person name="Numata K."/>
            <person name="Arakawa K."/>
        </authorList>
    </citation>
    <scope>NUCLEOTIDE SEQUENCE [LARGE SCALE GENOMIC DNA]</scope>
</reference>
<keyword evidence="1" id="KW-0732">Signal</keyword>
<gene>
    <name evidence="2" type="ORF">EVAR_72968_1</name>
</gene>
<proteinExistence type="predicted"/>
<feature type="non-terminal residue" evidence="2">
    <location>
        <position position="79"/>
    </location>
</feature>
<dbReference type="Proteomes" id="UP000299102">
    <property type="component" value="Unassembled WGS sequence"/>
</dbReference>
<feature type="chain" id="PRO_5020022281" evidence="1">
    <location>
        <begin position="27"/>
        <end position="79"/>
    </location>
</feature>
<evidence type="ECO:0000313" key="2">
    <source>
        <dbReference type="EMBL" id="GBP00219.1"/>
    </source>
</evidence>